<proteinExistence type="predicted"/>
<evidence type="ECO:0000313" key="1">
    <source>
        <dbReference type="EMBL" id="CAD8116125.1"/>
    </source>
</evidence>
<protein>
    <submittedName>
        <fullName evidence="1">Uncharacterized protein</fullName>
    </submittedName>
</protein>
<sequence>MDSNLNIIPDEEDYHTLNHKYQELVTFSPKTKSEINQRKNLKTLKLIPFQLIQESNTSYDCNKQPNKNSSLQPIQVVQSSNILQKEHPSNRRNFFTLSEQSTKSLSPTKSYYEIASDYTFKLYEGHKKVRFHINEKIEQL</sequence>
<reference evidence="1" key="1">
    <citation type="submission" date="2021-01" db="EMBL/GenBank/DDBJ databases">
        <authorList>
            <consortium name="Genoscope - CEA"/>
            <person name="William W."/>
        </authorList>
    </citation>
    <scope>NUCLEOTIDE SEQUENCE</scope>
</reference>
<dbReference type="OMA" id="PTLNHKY"/>
<gene>
    <name evidence="1" type="ORF">PPRIM_AZ9-3.1.T1690042</name>
</gene>
<organism evidence="1 2">
    <name type="scientific">Paramecium primaurelia</name>
    <dbReference type="NCBI Taxonomy" id="5886"/>
    <lineage>
        <taxon>Eukaryota</taxon>
        <taxon>Sar</taxon>
        <taxon>Alveolata</taxon>
        <taxon>Ciliophora</taxon>
        <taxon>Intramacronucleata</taxon>
        <taxon>Oligohymenophorea</taxon>
        <taxon>Peniculida</taxon>
        <taxon>Parameciidae</taxon>
        <taxon>Paramecium</taxon>
    </lineage>
</organism>
<keyword evidence="2" id="KW-1185">Reference proteome</keyword>
<dbReference type="AlphaFoldDB" id="A0A8S1QN97"/>
<dbReference type="EMBL" id="CAJJDM010000178">
    <property type="protein sequence ID" value="CAD8116125.1"/>
    <property type="molecule type" value="Genomic_DNA"/>
</dbReference>
<evidence type="ECO:0000313" key="2">
    <source>
        <dbReference type="Proteomes" id="UP000688137"/>
    </source>
</evidence>
<dbReference type="Proteomes" id="UP000688137">
    <property type="component" value="Unassembled WGS sequence"/>
</dbReference>
<name>A0A8S1QN97_PARPR</name>
<comment type="caution">
    <text evidence="1">The sequence shown here is derived from an EMBL/GenBank/DDBJ whole genome shotgun (WGS) entry which is preliminary data.</text>
</comment>
<accession>A0A8S1QN97</accession>